<organism evidence="4 5">
    <name type="scientific">Thauera phenolivorans</name>
    <dbReference type="NCBI Taxonomy" id="1792543"/>
    <lineage>
        <taxon>Bacteria</taxon>
        <taxon>Pseudomonadati</taxon>
        <taxon>Pseudomonadota</taxon>
        <taxon>Betaproteobacteria</taxon>
        <taxon>Rhodocyclales</taxon>
        <taxon>Zoogloeaceae</taxon>
        <taxon>Thauera</taxon>
    </lineage>
</organism>
<dbReference type="GO" id="GO:0016740">
    <property type="term" value="F:transferase activity"/>
    <property type="evidence" value="ECO:0007669"/>
    <property type="project" value="UniProtKB-KW"/>
</dbReference>
<keyword evidence="4" id="KW-0808">Transferase</keyword>
<dbReference type="SMART" id="SM00450">
    <property type="entry name" value="RHOD"/>
    <property type="match status" value="2"/>
</dbReference>
<evidence type="ECO:0000313" key="5">
    <source>
        <dbReference type="Proteomes" id="UP000536534"/>
    </source>
</evidence>
<dbReference type="OrthoDB" id="9781034at2"/>
<dbReference type="InterPro" id="IPR001763">
    <property type="entry name" value="Rhodanese-like_dom"/>
</dbReference>
<evidence type="ECO:0000259" key="3">
    <source>
        <dbReference type="PROSITE" id="PS50206"/>
    </source>
</evidence>
<comment type="caution">
    <text evidence="4">The sequence shown here is derived from an EMBL/GenBank/DDBJ whole genome shotgun (WGS) entry which is preliminary data.</text>
</comment>
<dbReference type="InterPro" id="IPR051126">
    <property type="entry name" value="Thiosulfate_sulfurtransferase"/>
</dbReference>
<protein>
    <submittedName>
        <fullName evidence="4">Sulfurtransferase</fullName>
    </submittedName>
</protein>
<feature type="domain" description="Rhodanese" evidence="3">
    <location>
        <begin position="200"/>
        <end position="314"/>
    </location>
</feature>
<feature type="chain" id="PRO_5031030253" evidence="2">
    <location>
        <begin position="20"/>
        <end position="332"/>
    </location>
</feature>
<dbReference type="Gene3D" id="3.40.250.10">
    <property type="entry name" value="Rhodanese-like domain"/>
    <property type="match status" value="2"/>
</dbReference>
<dbReference type="InterPro" id="IPR036873">
    <property type="entry name" value="Rhodanese-like_dom_sf"/>
</dbReference>
<accession>A0A7X7LYA2</accession>
<dbReference type="PROSITE" id="PS50206">
    <property type="entry name" value="RHODANESE_3"/>
    <property type="match status" value="2"/>
</dbReference>
<dbReference type="EMBL" id="JAAYYV010000391">
    <property type="protein sequence ID" value="NLF55473.1"/>
    <property type="molecule type" value="Genomic_DNA"/>
</dbReference>
<keyword evidence="2" id="KW-0732">Signal</keyword>
<reference evidence="4 5" key="1">
    <citation type="journal article" date="2020" name="Biotechnol. Biofuels">
        <title>New insights from the biogas microbiome by comprehensive genome-resolved metagenomics of nearly 1600 species originating from multiple anaerobic digesters.</title>
        <authorList>
            <person name="Campanaro S."/>
            <person name="Treu L."/>
            <person name="Rodriguez-R L.M."/>
            <person name="Kovalovszki A."/>
            <person name="Ziels R.M."/>
            <person name="Maus I."/>
            <person name="Zhu X."/>
            <person name="Kougias P.G."/>
            <person name="Basile A."/>
            <person name="Luo G."/>
            <person name="Schluter A."/>
            <person name="Konstantinidis K.T."/>
            <person name="Angelidaki I."/>
        </authorList>
    </citation>
    <scope>NUCLEOTIDE SEQUENCE [LARGE SCALE GENOMIC DNA]</scope>
    <source>
        <strain evidence="4">AS06rmzACSIP_256</strain>
    </source>
</reference>
<evidence type="ECO:0000256" key="2">
    <source>
        <dbReference type="SAM" id="SignalP"/>
    </source>
</evidence>
<feature type="signal peptide" evidence="2">
    <location>
        <begin position="1"/>
        <end position="19"/>
    </location>
</feature>
<evidence type="ECO:0000256" key="1">
    <source>
        <dbReference type="ARBA" id="ARBA00022737"/>
    </source>
</evidence>
<dbReference type="SUPFAM" id="SSF52821">
    <property type="entry name" value="Rhodanese/Cell cycle control phosphatase"/>
    <property type="match status" value="2"/>
</dbReference>
<dbReference type="Proteomes" id="UP000536534">
    <property type="component" value="Unassembled WGS sequence"/>
</dbReference>
<name>A0A7X7LYA2_9RHOO</name>
<evidence type="ECO:0000313" key="4">
    <source>
        <dbReference type="EMBL" id="NLF55473.1"/>
    </source>
</evidence>
<feature type="domain" description="Rhodanese" evidence="3">
    <location>
        <begin position="58"/>
        <end position="169"/>
    </location>
</feature>
<dbReference type="AlphaFoldDB" id="A0A7X7LYA2"/>
<dbReference type="PANTHER" id="PTHR43855">
    <property type="entry name" value="THIOSULFATE SULFURTRANSFERASE"/>
    <property type="match status" value="1"/>
</dbReference>
<dbReference type="PANTHER" id="PTHR43855:SF1">
    <property type="entry name" value="THIOSULFATE SULFURTRANSFERASE"/>
    <property type="match status" value="1"/>
</dbReference>
<keyword evidence="1" id="KW-0677">Repeat</keyword>
<proteinExistence type="predicted"/>
<dbReference type="CDD" id="cd01448">
    <property type="entry name" value="TST_Repeat_1"/>
    <property type="match status" value="1"/>
</dbReference>
<dbReference type="RefSeq" id="WP_068805818.1">
    <property type="nucleotide sequence ID" value="NZ_MBFM01000002.1"/>
</dbReference>
<gene>
    <name evidence="4" type="ORF">GX576_13945</name>
</gene>
<sequence>MLKKLIVSVALATGSLVLAAPALASTHAAPAASRTAPAPSAAAVSPLLSAQDLATLLGQPGVRVLDIRADKDYAGGHIPGAVNTPYGKYRGPQDNPGALPAEAALSALLQAAGVDRDTHVVVVHGGTDHTDFGAAARVYWTLKVGGLSRLSILDGGTKAWKAAGGALETTAPTVTPTQFSYHYDHEQIVSTQELAAAVQAGATPLLLDARPKSFFGGEARTDAAARYGTLPGATSFDNAQFFPKGGTTLKPASELKALVAQAGIGDAPAVSFCNTGHWAATNWFVMSEIAGNEQVKLYPESVVAWSQRELPMQNQPSRVSALVQDVKRAFAR</sequence>
<dbReference type="Pfam" id="PF00581">
    <property type="entry name" value="Rhodanese"/>
    <property type="match status" value="2"/>
</dbReference>